<feature type="region of interest" description="Disordered" evidence="1">
    <location>
        <begin position="16"/>
        <end position="76"/>
    </location>
</feature>
<evidence type="ECO:0000256" key="1">
    <source>
        <dbReference type="SAM" id="MobiDB-lite"/>
    </source>
</evidence>
<name>A0ABR4Q5H7_9CEST</name>
<proteinExistence type="predicted"/>
<sequence length="229" mass="25603">MTISRANNQSLVQLQRQCGGVSTRDGRRAPPYHLHTSTHMPPILTKVPVTDEEEGGTGEGENNDRDSTTHDTHGKEPGARCCGVLCDARLRGANLLHECVVDYTKAQACTRSTLACHHFKEGRLHHDGVRRRRTACKCTAIALPVTECCTRVWCGRSGGIQGCWANDVHADNHYTHVVCTVGVSSRSRRTHWKQSKACFPKWWKAATVLTVPSRRRWLHEWATLPLTPH</sequence>
<protein>
    <submittedName>
        <fullName evidence="2">Uncharacterized protein</fullName>
    </submittedName>
</protein>
<comment type="caution">
    <text evidence="2">The sequence shown here is derived from an EMBL/GenBank/DDBJ whole genome shotgun (WGS) entry which is preliminary data.</text>
</comment>
<dbReference type="EMBL" id="JAKROA010000010">
    <property type="protein sequence ID" value="KAL5104846.1"/>
    <property type="molecule type" value="Genomic_DNA"/>
</dbReference>
<reference evidence="2 3" key="1">
    <citation type="journal article" date="2022" name="Front. Cell. Infect. Microbiol.">
        <title>The Genomes of Two Strains of Taenia crassiceps the Animal Model for the Study of Human Cysticercosis.</title>
        <authorList>
            <person name="Bobes R.J."/>
            <person name="Estrada K."/>
            <person name="Rios-Valencia D.G."/>
            <person name="Calderon-Gallegos A."/>
            <person name="de la Torre P."/>
            <person name="Carrero J.C."/>
            <person name="Sanchez-Flores A."/>
            <person name="Laclette J.P."/>
        </authorList>
    </citation>
    <scope>NUCLEOTIDE SEQUENCE [LARGE SCALE GENOMIC DNA]</scope>
    <source>
        <strain evidence="2">WFUcys</strain>
    </source>
</reference>
<gene>
    <name evidence="2" type="ORF">TcWFU_001731</name>
</gene>
<evidence type="ECO:0000313" key="3">
    <source>
        <dbReference type="Proteomes" id="UP001651158"/>
    </source>
</evidence>
<feature type="compositionally biased region" description="Basic and acidic residues" evidence="1">
    <location>
        <begin position="62"/>
        <end position="76"/>
    </location>
</feature>
<accession>A0ABR4Q5H7</accession>
<evidence type="ECO:0000313" key="2">
    <source>
        <dbReference type="EMBL" id="KAL5104846.1"/>
    </source>
</evidence>
<keyword evidence="3" id="KW-1185">Reference proteome</keyword>
<organism evidence="2 3">
    <name type="scientific">Taenia crassiceps</name>
    <dbReference type="NCBI Taxonomy" id="6207"/>
    <lineage>
        <taxon>Eukaryota</taxon>
        <taxon>Metazoa</taxon>
        <taxon>Spiralia</taxon>
        <taxon>Lophotrochozoa</taxon>
        <taxon>Platyhelminthes</taxon>
        <taxon>Cestoda</taxon>
        <taxon>Eucestoda</taxon>
        <taxon>Cyclophyllidea</taxon>
        <taxon>Taeniidae</taxon>
        <taxon>Taenia</taxon>
    </lineage>
</organism>
<dbReference type="Proteomes" id="UP001651158">
    <property type="component" value="Unassembled WGS sequence"/>
</dbReference>